<evidence type="ECO:0000313" key="8">
    <source>
        <dbReference type="Proteomes" id="UP000198287"/>
    </source>
</evidence>
<keyword evidence="2" id="KW-0677">Repeat</keyword>
<evidence type="ECO:0000256" key="3">
    <source>
        <dbReference type="ARBA" id="ARBA00022771"/>
    </source>
</evidence>
<feature type="domain" description="C2H2-type" evidence="6">
    <location>
        <begin position="157"/>
        <end position="185"/>
    </location>
</feature>
<feature type="domain" description="C2H2-type" evidence="6">
    <location>
        <begin position="14"/>
        <end position="42"/>
    </location>
</feature>
<evidence type="ECO:0000259" key="6">
    <source>
        <dbReference type="PROSITE" id="PS50157"/>
    </source>
</evidence>
<dbReference type="GO" id="GO:0008270">
    <property type="term" value="F:zinc ion binding"/>
    <property type="evidence" value="ECO:0007669"/>
    <property type="project" value="UniProtKB-KW"/>
</dbReference>
<dbReference type="Proteomes" id="UP000198287">
    <property type="component" value="Unassembled WGS sequence"/>
</dbReference>
<keyword evidence="8" id="KW-1185">Reference proteome</keyword>
<dbReference type="InterPro" id="IPR036236">
    <property type="entry name" value="Znf_C2H2_sf"/>
</dbReference>
<dbReference type="EMBL" id="LNIX01000029">
    <property type="protein sequence ID" value="OXA41535.1"/>
    <property type="molecule type" value="Genomic_DNA"/>
</dbReference>
<feature type="domain" description="C2H2-type" evidence="6">
    <location>
        <begin position="247"/>
        <end position="275"/>
    </location>
</feature>
<evidence type="ECO:0000256" key="1">
    <source>
        <dbReference type="ARBA" id="ARBA00022723"/>
    </source>
</evidence>
<organism evidence="7 8">
    <name type="scientific">Folsomia candida</name>
    <name type="common">Springtail</name>
    <dbReference type="NCBI Taxonomy" id="158441"/>
    <lineage>
        <taxon>Eukaryota</taxon>
        <taxon>Metazoa</taxon>
        <taxon>Ecdysozoa</taxon>
        <taxon>Arthropoda</taxon>
        <taxon>Hexapoda</taxon>
        <taxon>Collembola</taxon>
        <taxon>Entomobryomorpha</taxon>
        <taxon>Isotomoidea</taxon>
        <taxon>Isotomidae</taxon>
        <taxon>Proisotominae</taxon>
        <taxon>Folsomia</taxon>
    </lineage>
</organism>
<protein>
    <submittedName>
        <fullName evidence="7">Zinc finger and BTB domain-containing protein 48</fullName>
    </submittedName>
</protein>
<keyword evidence="3 5" id="KW-0863">Zinc-finger</keyword>
<sequence>MESSPSSSSPSLLIECNSCTQSFPTVQLLKQHVSDTHDHDVAKLCEVCADMLKNSADLSAHMRSCHNSSPPREDGDATERPRVECDICHEKFKSANDLRLHVENLHTGTSQPRHICTFPDCEKIFFTKFDVIQHENQDHKEDPARFKPPLSGEGNRHLCTFCDEKFSTWIFLEKHVKAKHSANDERHHSCTLPRCEKTFPCSITCMLHEINDHLQDKTCDRCPEIFLTKPGTRFHLQTAHEIGGSRHLCTFCDKRFYTWNRLKKHVETRHSEHKEPLLSCKCGYKTSVKARFESHCKRKHGIGGEKGYECYFCGKKFFTFYELNSHCGRKHTMEKQL</sequence>
<feature type="domain" description="C2H2-type" evidence="6">
    <location>
        <begin position="83"/>
        <end position="111"/>
    </location>
</feature>
<keyword evidence="4" id="KW-0862">Zinc</keyword>
<dbReference type="SMART" id="SM00355">
    <property type="entry name" value="ZnF_C2H2"/>
    <property type="match status" value="10"/>
</dbReference>
<feature type="domain" description="C2H2-type" evidence="6">
    <location>
        <begin position="308"/>
        <end position="336"/>
    </location>
</feature>
<name>A0A226D7L7_FOLCA</name>
<dbReference type="OMA" id="ANDERHH"/>
<dbReference type="SUPFAM" id="SSF57667">
    <property type="entry name" value="beta-beta-alpha zinc fingers"/>
    <property type="match status" value="2"/>
</dbReference>
<dbReference type="OrthoDB" id="654211at2759"/>
<proteinExistence type="predicted"/>
<accession>A0A226D7L7</accession>
<dbReference type="Pfam" id="PF00096">
    <property type="entry name" value="zf-C2H2"/>
    <property type="match status" value="1"/>
</dbReference>
<dbReference type="InterPro" id="IPR013087">
    <property type="entry name" value="Znf_C2H2_type"/>
</dbReference>
<evidence type="ECO:0000256" key="4">
    <source>
        <dbReference type="ARBA" id="ARBA00022833"/>
    </source>
</evidence>
<dbReference type="PANTHER" id="PTHR24379:SF121">
    <property type="entry name" value="C2H2-TYPE DOMAIN-CONTAINING PROTEIN"/>
    <property type="match status" value="1"/>
</dbReference>
<dbReference type="PANTHER" id="PTHR24379">
    <property type="entry name" value="KRAB AND ZINC FINGER DOMAIN-CONTAINING"/>
    <property type="match status" value="1"/>
</dbReference>
<keyword evidence="1" id="KW-0479">Metal-binding</keyword>
<dbReference type="PROSITE" id="PS00028">
    <property type="entry name" value="ZINC_FINGER_C2H2_1"/>
    <property type="match status" value="8"/>
</dbReference>
<evidence type="ECO:0000313" key="7">
    <source>
        <dbReference type="EMBL" id="OXA41535.1"/>
    </source>
</evidence>
<feature type="domain" description="C2H2-type" evidence="6">
    <location>
        <begin position="43"/>
        <end position="71"/>
    </location>
</feature>
<evidence type="ECO:0000256" key="2">
    <source>
        <dbReference type="ARBA" id="ARBA00022737"/>
    </source>
</evidence>
<reference evidence="7 8" key="1">
    <citation type="submission" date="2015-12" db="EMBL/GenBank/DDBJ databases">
        <title>The genome of Folsomia candida.</title>
        <authorList>
            <person name="Faddeeva A."/>
            <person name="Derks M.F."/>
            <person name="Anvar Y."/>
            <person name="Smit S."/>
            <person name="Van Straalen N."/>
            <person name="Roelofs D."/>
        </authorList>
    </citation>
    <scope>NUCLEOTIDE SEQUENCE [LARGE SCALE GENOMIC DNA]</scope>
    <source>
        <strain evidence="7 8">VU population</strain>
        <tissue evidence="7">Whole body</tissue>
    </source>
</reference>
<dbReference type="Gene3D" id="3.30.160.60">
    <property type="entry name" value="Classic Zinc Finger"/>
    <property type="match status" value="4"/>
</dbReference>
<dbReference type="PROSITE" id="PS50157">
    <property type="entry name" value="ZINC_FINGER_C2H2_2"/>
    <property type="match status" value="6"/>
</dbReference>
<comment type="caution">
    <text evidence="7">The sequence shown here is derived from an EMBL/GenBank/DDBJ whole genome shotgun (WGS) entry which is preliminary data.</text>
</comment>
<dbReference type="AlphaFoldDB" id="A0A226D7L7"/>
<evidence type="ECO:0000256" key="5">
    <source>
        <dbReference type="PROSITE-ProRule" id="PRU00042"/>
    </source>
</evidence>
<gene>
    <name evidence="7" type="ORF">Fcan01_23799</name>
</gene>